<evidence type="ECO:0000313" key="8">
    <source>
        <dbReference type="Proteomes" id="UP000249364"/>
    </source>
</evidence>
<keyword evidence="2" id="KW-0560">Oxidoreductase</keyword>
<dbReference type="CDD" id="cd03023">
    <property type="entry name" value="DsbA_Com1_like"/>
    <property type="match status" value="1"/>
</dbReference>
<dbReference type="GO" id="GO:0016853">
    <property type="term" value="F:isomerase activity"/>
    <property type="evidence" value="ECO:0007669"/>
    <property type="project" value="UniProtKB-KW"/>
</dbReference>
<keyword evidence="1" id="KW-0732">Signal</keyword>
<evidence type="ECO:0000259" key="6">
    <source>
        <dbReference type="Pfam" id="PF18312"/>
    </source>
</evidence>
<evidence type="ECO:0000259" key="5">
    <source>
        <dbReference type="Pfam" id="PF01323"/>
    </source>
</evidence>
<comment type="caution">
    <text evidence="7">The sequence shown here is derived from an EMBL/GenBank/DDBJ whole genome shotgun (WGS) entry which is preliminary data.</text>
</comment>
<evidence type="ECO:0000256" key="4">
    <source>
        <dbReference type="ARBA" id="ARBA00023284"/>
    </source>
</evidence>
<protein>
    <submittedName>
        <fullName evidence="7">Protein-disulfide isomerase</fullName>
    </submittedName>
</protein>
<sequence>MTLPLTDSALIGTCLAASALGLIVLTSSGSNGQTTDVGEQAPAAQVEAQTTPQEDVLAQLGASPAPETVRVDAEFGEQVRSYLLQNPEVIFEAVAAFEQRSAQAQADMDRAILDANVEALFNDPNSWVGGNPEGDIALVEFLDYRCGFCKRAHDELLELLEADSGIRLIVKEFPILGPESELASRFAIATLRLGGDDMYQQVNDTLIRHDGPVTPEYLDELAQVLGLEFDAVVAEMESEAVSTILAENRALAQRLQISGTPTFVMETEMIRGYVEADVLLELAESLRN</sequence>
<feature type="domain" description="DSBA-like thioredoxin" evidence="5">
    <location>
        <begin position="138"/>
        <end position="280"/>
    </location>
</feature>
<organism evidence="7 8">
    <name type="scientific">Roseinatronobacter thiooxidans</name>
    <dbReference type="NCBI Taxonomy" id="121821"/>
    <lineage>
        <taxon>Bacteria</taxon>
        <taxon>Pseudomonadati</taxon>
        <taxon>Pseudomonadota</taxon>
        <taxon>Alphaproteobacteria</taxon>
        <taxon>Rhodobacterales</taxon>
        <taxon>Paracoccaceae</taxon>
        <taxon>Roseinatronobacter</taxon>
    </lineage>
</organism>
<name>A0A2W7Q706_9RHOB</name>
<reference evidence="7 8" key="1">
    <citation type="submission" date="2018-06" db="EMBL/GenBank/DDBJ databases">
        <title>Genomic Encyclopedia of Archaeal and Bacterial Type Strains, Phase II (KMG-II): from individual species to whole genera.</title>
        <authorList>
            <person name="Goeker M."/>
        </authorList>
    </citation>
    <scope>NUCLEOTIDE SEQUENCE [LARGE SCALE GENOMIC DNA]</scope>
    <source>
        <strain evidence="7 8">DSM 13087</strain>
    </source>
</reference>
<evidence type="ECO:0000256" key="3">
    <source>
        <dbReference type="ARBA" id="ARBA00023157"/>
    </source>
</evidence>
<keyword evidence="7" id="KW-0413">Isomerase</keyword>
<proteinExistence type="predicted"/>
<dbReference type="GO" id="GO:0016491">
    <property type="term" value="F:oxidoreductase activity"/>
    <property type="evidence" value="ECO:0007669"/>
    <property type="project" value="UniProtKB-KW"/>
</dbReference>
<feature type="domain" description="Copper resistance protein ScsC N-terminal" evidence="6">
    <location>
        <begin position="73"/>
        <end position="104"/>
    </location>
</feature>
<dbReference type="PANTHER" id="PTHR13887:SF14">
    <property type="entry name" value="DISULFIDE BOND FORMATION PROTEIN D"/>
    <property type="match status" value="1"/>
</dbReference>
<dbReference type="InterPro" id="IPR041205">
    <property type="entry name" value="ScsC_N"/>
</dbReference>
<keyword evidence="4" id="KW-0676">Redox-active center</keyword>
<dbReference type="InterPro" id="IPR001853">
    <property type="entry name" value="DSBA-like_thioredoxin_dom"/>
</dbReference>
<dbReference type="InterPro" id="IPR036249">
    <property type="entry name" value="Thioredoxin-like_sf"/>
</dbReference>
<gene>
    <name evidence="7" type="ORF">LY56_01766</name>
</gene>
<evidence type="ECO:0000313" key="7">
    <source>
        <dbReference type="EMBL" id="PZX44518.1"/>
    </source>
</evidence>
<dbReference type="Pfam" id="PF01323">
    <property type="entry name" value="DSBA"/>
    <property type="match status" value="1"/>
</dbReference>
<evidence type="ECO:0000256" key="1">
    <source>
        <dbReference type="ARBA" id="ARBA00022729"/>
    </source>
</evidence>
<dbReference type="EMBL" id="QKZQ01000007">
    <property type="protein sequence ID" value="PZX44518.1"/>
    <property type="molecule type" value="Genomic_DNA"/>
</dbReference>
<accession>A0A2W7Q706</accession>
<dbReference type="PANTHER" id="PTHR13887">
    <property type="entry name" value="GLUTATHIONE S-TRANSFERASE KAPPA"/>
    <property type="match status" value="1"/>
</dbReference>
<dbReference type="Pfam" id="PF18312">
    <property type="entry name" value="ScsC_N"/>
    <property type="match status" value="1"/>
</dbReference>
<dbReference type="SUPFAM" id="SSF52833">
    <property type="entry name" value="Thioredoxin-like"/>
    <property type="match status" value="1"/>
</dbReference>
<dbReference type="RefSeq" id="WP_084386217.1">
    <property type="nucleotide sequence ID" value="NZ_MEHT01000017.1"/>
</dbReference>
<dbReference type="AlphaFoldDB" id="A0A2W7Q706"/>
<dbReference type="STRING" id="121821.GCA_001870675_00793"/>
<dbReference type="Gene3D" id="3.40.30.10">
    <property type="entry name" value="Glutaredoxin"/>
    <property type="match status" value="1"/>
</dbReference>
<evidence type="ECO:0000256" key="2">
    <source>
        <dbReference type="ARBA" id="ARBA00023002"/>
    </source>
</evidence>
<keyword evidence="3" id="KW-1015">Disulfide bond</keyword>
<keyword evidence="8" id="KW-1185">Reference proteome</keyword>
<dbReference type="Proteomes" id="UP000249364">
    <property type="component" value="Unassembled WGS sequence"/>
</dbReference>